<dbReference type="PANTHER" id="PTHR38687">
    <property type="entry name" value="CELL DIVISION PROTEIN DEDD-RELATED"/>
    <property type="match status" value="1"/>
</dbReference>
<dbReference type="PROSITE" id="PS51724">
    <property type="entry name" value="SPOR"/>
    <property type="match status" value="1"/>
</dbReference>
<dbReference type="PANTHER" id="PTHR38687:SF1">
    <property type="entry name" value="CELL DIVISION PROTEIN DEDD"/>
    <property type="match status" value="1"/>
</dbReference>
<accession>A0A554X6A8</accession>
<feature type="compositionally biased region" description="Pro residues" evidence="1">
    <location>
        <begin position="125"/>
        <end position="155"/>
    </location>
</feature>
<comment type="caution">
    <text evidence="4">The sequence shown here is derived from an EMBL/GenBank/DDBJ whole genome shotgun (WGS) entry which is preliminary data.</text>
</comment>
<keyword evidence="2" id="KW-0472">Membrane</keyword>
<evidence type="ECO:0000256" key="1">
    <source>
        <dbReference type="SAM" id="MobiDB-lite"/>
    </source>
</evidence>
<keyword evidence="5" id="KW-1185">Reference proteome</keyword>
<dbReference type="InterPro" id="IPR036680">
    <property type="entry name" value="SPOR-like_sf"/>
</dbReference>
<dbReference type="GO" id="GO:0042834">
    <property type="term" value="F:peptidoglycan binding"/>
    <property type="evidence" value="ECO:0007669"/>
    <property type="project" value="InterPro"/>
</dbReference>
<protein>
    <submittedName>
        <fullName evidence="4">Cell division protein FtsN</fullName>
    </submittedName>
</protein>
<dbReference type="InterPro" id="IPR007730">
    <property type="entry name" value="SPOR-like_dom"/>
</dbReference>
<keyword evidence="2" id="KW-0812">Transmembrane</keyword>
<dbReference type="Proteomes" id="UP000318542">
    <property type="component" value="Unassembled WGS sequence"/>
</dbReference>
<proteinExistence type="predicted"/>
<dbReference type="Gene3D" id="3.30.70.1070">
    <property type="entry name" value="Sporulation related repeat"/>
    <property type="match status" value="1"/>
</dbReference>
<dbReference type="GO" id="GO:0032506">
    <property type="term" value="P:cytokinetic process"/>
    <property type="evidence" value="ECO:0007669"/>
    <property type="project" value="TreeGrafter"/>
</dbReference>
<feature type="region of interest" description="Disordered" evidence="1">
    <location>
        <begin position="1"/>
        <end position="23"/>
    </location>
</feature>
<feature type="transmembrane region" description="Helical" evidence="2">
    <location>
        <begin position="36"/>
        <end position="54"/>
    </location>
</feature>
<dbReference type="GO" id="GO:0032153">
    <property type="term" value="C:cell division site"/>
    <property type="evidence" value="ECO:0007669"/>
    <property type="project" value="TreeGrafter"/>
</dbReference>
<keyword evidence="2" id="KW-1133">Transmembrane helix</keyword>
<keyword evidence="4" id="KW-0132">Cell division</keyword>
<evidence type="ECO:0000313" key="5">
    <source>
        <dbReference type="Proteomes" id="UP000318542"/>
    </source>
</evidence>
<dbReference type="RefSeq" id="WP_143900714.1">
    <property type="nucleotide sequence ID" value="NZ_VJOL01000006.1"/>
</dbReference>
<evidence type="ECO:0000313" key="4">
    <source>
        <dbReference type="EMBL" id="TSE31296.1"/>
    </source>
</evidence>
<evidence type="ECO:0000259" key="3">
    <source>
        <dbReference type="PROSITE" id="PS51724"/>
    </source>
</evidence>
<dbReference type="InterPro" id="IPR052521">
    <property type="entry name" value="Cell_div_SPOR-domain"/>
</dbReference>
<dbReference type="SUPFAM" id="SSF110997">
    <property type="entry name" value="Sporulation related repeat"/>
    <property type="match status" value="1"/>
</dbReference>
<dbReference type="EMBL" id="VJOL01000006">
    <property type="protein sequence ID" value="TSE31296.1"/>
    <property type="molecule type" value="Genomic_DNA"/>
</dbReference>
<gene>
    <name evidence="4" type="primary">ftsN_1</name>
    <name evidence="4" type="ORF">Tther_00580</name>
</gene>
<dbReference type="Pfam" id="PF05036">
    <property type="entry name" value="SPOR"/>
    <property type="match status" value="1"/>
</dbReference>
<feature type="domain" description="SPOR" evidence="3">
    <location>
        <begin position="176"/>
        <end position="254"/>
    </location>
</feature>
<dbReference type="GO" id="GO:0030428">
    <property type="term" value="C:cell septum"/>
    <property type="evidence" value="ECO:0007669"/>
    <property type="project" value="TreeGrafter"/>
</dbReference>
<dbReference type="AlphaFoldDB" id="A0A554X6A8"/>
<sequence length="254" mass="25874">MFQLRSGSGATPASTPGGRQQPPSIEMLRRRARQRLIGAAVLVGIAIIALPMLFESQPRPIPVDIVIEIPARHAVEPLSVPGRAAGEGRTGERQGGAPAPAQSAQAAPPEPGHDRKAPDATTPATPAPVAPPAPPSAPPQAPAAPAPASPTPAAPPSAAASTPAPAAARADADTAAAAKTRVVVQVGAFADAARAQEVRRRLERAGLKTYTHVAETPEGKRIRVRVGPFDTRAEAEKVAEKVKALGLPAAVLTL</sequence>
<feature type="compositionally biased region" description="Low complexity" evidence="1">
    <location>
        <begin position="156"/>
        <end position="167"/>
    </location>
</feature>
<organism evidence="4 5">
    <name type="scientific">Tepidimonas thermarum</name>
    <dbReference type="NCBI Taxonomy" id="335431"/>
    <lineage>
        <taxon>Bacteria</taxon>
        <taxon>Pseudomonadati</taxon>
        <taxon>Pseudomonadota</taxon>
        <taxon>Betaproteobacteria</taxon>
        <taxon>Burkholderiales</taxon>
        <taxon>Tepidimonas</taxon>
    </lineage>
</organism>
<feature type="compositionally biased region" description="Low complexity" evidence="1">
    <location>
        <begin position="95"/>
        <end position="107"/>
    </location>
</feature>
<name>A0A554X6A8_9BURK</name>
<dbReference type="OrthoDB" id="9181370at2"/>
<keyword evidence="4" id="KW-0131">Cell cycle</keyword>
<evidence type="ECO:0000256" key="2">
    <source>
        <dbReference type="SAM" id="Phobius"/>
    </source>
</evidence>
<feature type="region of interest" description="Disordered" evidence="1">
    <location>
        <begin position="78"/>
        <end position="167"/>
    </location>
</feature>
<reference evidence="4 5" key="1">
    <citation type="submission" date="2019-07" db="EMBL/GenBank/DDBJ databases">
        <title>Tepidimonas thermarum AA-1 draft genome.</title>
        <authorList>
            <person name="Da Costa M.S."/>
            <person name="Froufe H.J.C."/>
            <person name="Egas C."/>
            <person name="Albuquerque L."/>
        </authorList>
    </citation>
    <scope>NUCLEOTIDE SEQUENCE [LARGE SCALE GENOMIC DNA]</scope>
    <source>
        <strain evidence="4 5">AA-1</strain>
    </source>
</reference>